<comment type="caution">
    <text evidence="2">The sequence shown here is derived from an EMBL/GenBank/DDBJ whole genome shotgun (WGS) entry which is preliminary data.</text>
</comment>
<dbReference type="PANTHER" id="PTHR47843:SF2">
    <property type="entry name" value="BTB DOMAIN-CONTAINING PROTEIN"/>
    <property type="match status" value="1"/>
</dbReference>
<dbReference type="PROSITE" id="PS50097">
    <property type="entry name" value="BTB"/>
    <property type="match status" value="1"/>
</dbReference>
<dbReference type="Pfam" id="PF00651">
    <property type="entry name" value="BTB"/>
    <property type="match status" value="1"/>
</dbReference>
<dbReference type="SMART" id="SM00225">
    <property type="entry name" value="BTB"/>
    <property type="match status" value="1"/>
</dbReference>
<dbReference type="InterPro" id="IPR000210">
    <property type="entry name" value="BTB/POZ_dom"/>
</dbReference>
<dbReference type="Proteomes" id="UP001303760">
    <property type="component" value="Unassembled WGS sequence"/>
</dbReference>
<feature type="domain" description="BTB" evidence="1">
    <location>
        <begin position="32"/>
        <end position="96"/>
    </location>
</feature>
<reference evidence="2" key="1">
    <citation type="journal article" date="2023" name="Mol. Phylogenet. Evol.">
        <title>Genome-scale phylogeny and comparative genomics of the fungal order Sordariales.</title>
        <authorList>
            <person name="Hensen N."/>
            <person name="Bonometti L."/>
            <person name="Westerberg I."/>
            <person name="Brannstrom I.O."/>
            <person name="Guillou S."/>
            <person name="Cros-Aarteil S."/>
            <person name="Calhoun S."/>
            <person name="Haridas S."/>
            <person name="Kuo A."/>
            <person name="Mondo S."/>
            <person name="Pangilinan J."/>
            <person name="Riley R."/>
            <person name="LaButti K."/>
            <person name="Andreopoulos B."/>
            <person name="Lipzen A."/>
            <person name="Chen C."/>
            <person name="Yan M."/>
            <person name="Daum C."/>
            <person name="Ng V."/>
            <person name="Clum A."/>
            <person name="Steindorff A."/>
            <person name="Ohm R.A."/>
            <person name="Martin F."/>
            <person name="Silar P."/>
            <person name="Natvig D.O."/>
            <person name="Lalanne C."/>
            <person name="Gautier V."/>
            <person name="Ament-Velasquez S.L."/>
            <person name="Kruys A."/>
            <person name="Hutchinson M.I."/>
            <person name="Powell A.J."/>
            <person name="Barry K."/>
            <person name="Miller A.N."/>
            <person name="Grigoriev I.V."/>
            <person name="Debuchy R."/>
            <person name="Gladieux P."/>
            <person name="Hiltunen Thoren M."/>
            <person name="Johannesson H."/>
        </authorList>
    </citation>
    <scope>NUCLEOTIDE SEQUENCE</scope>
    <source>
        <strain evidence="2">CBS 532.94</strain>
    </source>
</reference>
<protein>
    <recommendedName>
        <fullName evidence="1">BTB domain-containing protein</fullName>
    </recommendedName>
</protein>
<organism evidence="2 3">
    <name type="scientific">Achaetomium macrosporum</name>
    <dbReference type="NCBI Taxonomy" id="79813"/>
    <lineage>
        <taxon>Eukaryota</taxon>
        <taxon>Fungi</taxon>
        <taxon>Dikarya</taxon>
        <taxon>Ascomycota</taxon>
        <taxon>Pezizomycotina</taxon>
        <taxon>Sordariomycetes</taxon>
        <taxon>Sordariomycetidae</taxon>
        <taxon>Sordariales</taxon>
        <taxon>Chaetomiaceae</taxon>
        <taxon>Achaetomium</taxon>
    </lineage>
</organism>
<evidence type="ECO:0000259" key="1">
    <source>
        <dbReference type="PROSITE" id="PS50097"/>
    </source>
</evidence>
<dbReference type="EMBL" id="MU860192">
    <property type="protein sequence ID" value="KAK4236439.1"/>
    <property type="molecule type" value="Genomic_DNA"/>
</dbReference>
<dbReference type="AlphaFoldDB" id="A0AAN7C6S2"/>
<evidence type="ECO:0000313" key="2">
    <source>
        <dbReference type="EMBL" id="KAK4236439.1"/>
    </source>
</evidence>
<dbReference type="Gene3D" id="3.30.710.10">
    <property type="entry name" value="Potassium Channel Kv1.1, Chain A"/>
    <property type="match status" value="1"/>
</dbReference>
<dbReference type="PANTHER" id="PTHR47843">
    <property type="entry name" value="BTB DOMAIN-CONTAINING PROTEIN-RELATED"/>
    <property type="match status" value="1"/>
</dbReference>
<name>A0AAN7C6S2_9PEZI</name>
<reference evidence="2" key="2">
    <citation type="submission" date="2023-05" db="EMBL/GenBank/DDBJ databases">
        <authorList>
            <consortium name="Lawrence Berkeley National Laboratory"/>
            <person name="Steindorff A."/>
            <person name="Hensen N."/>
            <person name="Bonometti L."/>
            <person name="Westerberg I."/>
            <person name="Brannstrom I.O."/>
            <person name="Guillou S."/>
            <person name="Cros-Aarteil S."/>
            <person name="Calhoun S."/>
            <person name="Haridas S."/>
            <person name="Kuo A."/>
            <person name="Mondo S."/>
            <person name="Pangilinan J."/>
            <person name="Riley R."/>
            <person name="Labutti K."/>
            <person name="Andreopoulos B."/>
            <person name="Lipzen A."/>
            <person name="Chen C."/>
            <person name="Yanf M."/>
            <person name="Daum C."/>
            <person name="Ng V."/>
            <person name="Clum A."/>
            <person name="Ohm R."/>
            <person name="Martin F."/>
            <person name="Silar P."/>
            <person name="Natvig D."/>
            <person name="Lalanne C."/>
            <person name="Gautier V."/>
            <person name="Ament-Velasquez S.L."/>
            <person name="Kruys A."/>
            <person name="Hutchinson M.I."/>
            <person name="Powell A.J."/>
            <person name="Barry K."/>
            <person name="Miller A.N."/>
            <person name="Grigoriev I.V."/>
            <person name="Debuchy R."/>
            <person name="Gladieux P."/>
            <person name="Thoren M.H."/>
            <person name="Johannesson H."/>
        </authorList>
    </citation>
    <scope>NUCLEOTIDE SEQUENCE</scope>
    <source>
        <strain evidence="2">CBS 532.94</strain>
    </source>
</reference>
<gene>
    <name evidence="2" type="ORF">C8A03DRAFT_45562</name>
</gene>
<accession>A0AAN7C6S2</accession>
<dbReference type="InterPro" id="IPR011333">
    <property type="entry name" value="SKP1/BTB/POZ_sf"/>
</dbReference>
<proteinExistence type="predicted"/>
<evidence type="ECO:0000313" key="3">
    <source>
        <dbReference type="Proteomes" id="UP001303760"/>
    </source>
</evidence>
<dbReference type="CDD" id="cd18186">
    <property type="entry name" value="BTB_POZ_ZBTB_KLHL-like"/>
    <property type="match status" value="1"/>
</dbReference>
<sequence length="255" mass="29011">MSDRIQNTQLLWPTGASGSQSGNEQNAWLNDPVVTILVGPQDKRFTVHVALLTSQSEFFKNWFSQGQDEMRLPDEEPRIFTLFVGWLYGTAFTLSGGPRGYRFPQPDGIERTVRDYLGVYVMGFKFGITGIRNAVVDCLYTYFGSSSDDHKAPSFYDVKYIFDNTEPGAPMRRLLTAHLLFFLFSKARRNSPLPGDWVDVLSKDAAIGFAMIQMLAEWNWAMGDNAPRMNIRPRADFHEKVPVVKHEPEEDITEL</sequence>
<dbReference type="SUPFAM" id="SSF54695">
    <property type="entry name" value="POZ domain"/>
    <property type="match status" value="1"/>
</dbReference>
<keyword evidence="3" id="KW-1185">Reference proteome</keyword>